<dbReference type="InterPro" id="IPR043502">
    <property type="entry name" value="DNA/RNA_pol_sf"/>
</dbReference>
<organism evidence="5 6">
    <name type="scientific">Lithocarpus litseifolius</name>
    <dbReference type="NCBI Taxonomy" id="425828"/>
    <lineage>
        <taxon>Eukaryota</taxon>
        <taxon>Viridiplantae</taxon>
        <taxon>Streptophyta</taxon>
        <taxon>Embryophyta</taxon>
        <taxon>Tracheophyta</taxon>
        <taxon>Spermatophyta</taxon>
        <taxon>Magnoliopsida</taxon>
        <taxon>eudicotyledons</taxon>
        <taxon>Gunneridae</taxon>
        <taxon>Pentapetalae</taxon>
        <taxon>rosids</taxon>
        <taxon>fabids</taxon>
        <taxon>Fagales</taxon>
        <taxon>Fagaceae</taxon>
        <taxon>Lithocarpus</taxon>
    </lineage>
</organism>
<evidence type="ECO:0000259" key="2">
    <source>
        <dbReference type="Pfam" id="PF03372"/>
    </source>
</evidence>
<dbReference type="Pfam" id="PF03372">
    <property type="entry name" value="Exo_endo_phos"/>
    <property type="match status" value="1"/>
</dbReference>
<dbReference type="Pfam" id="PF13456">
    <property type="entry name" value="RVT_3"/>
    <property type="match status" value="1"/>
</dbReference>
<dbReference type="PANTHER" id="PTHR33116:SF86">
    <property type="entry name" value="REVERSE TRANSCRIPTASE DOMAIN-CONTAINING PROTEIN"/>
    <property type="match status" value="1"/>
</dbReference>
<reference evidence="5 6" key="1">
    <citation type="submission" date="2024-01" db="EMBL/GenBank/DDBJ databases">
        <title>A telomere-to-telomere, gap-free genome of sweet tea (Lithocarpus litseifolius).</title>
        <authorList>
            <person name="Zhou J."/>
        </authorList>
    </citation>
    <scope>NUCLEOTIDE SEQUENCE [LARGE SCALE GENOMIC DNA]</scope>
    <source>
        <strain evidence="5">Zhou-2022a</strain>
        <tissue evidence="5">Leaf</tissue>
    </source>
</reference>
<dbReference type="GO" id="GO:0004523">
    <property type="term" value="F:RNA-DNA hybrid ribonuclease activity"/>
    <property type="evidence" value="ECO:0007669"/>
    <property type="project" value="InterPro"/>
</dbReference>
<dbReference type="EMBL" id="JAZDWU010000009">
    <property type="protein sequence ID" value="KAK9990946.1"/>
    <property type="molecule type" value="Genomic_DNA"/>
</dbReference>
<dbReference type="CDD" id="cd06222">
    <property type="entry name" value="RNase_H_like"/>
    <property type="match status" value="1"/>
</dbReference>
<name>A0AAW2BY58_9ROSI</name>
<dbReference type="InterPro" id="IPR036691">
    <property type="entry name" value="Endo/exonu/phosph_ase_sf"/>
</dbReference>
<dbReference type="GO" id="GO:0003676">
    <property type="term" value="F:nucleic acid binding"/>
    <property type="evidence" value="ECO:0007669"/>
    <property type="project" value="InterPro"/>
</dbReference>
<dbReference type="AlphaFoldDB" id="A0AAW2BY58"/>
<dbReference type="InterPro" id="IPR036397">
    <property type="entry name" value="RNaseH_sf"/>
</dbReference>
<evidence type="ECO:0008006" key="7">
    <source>
        <dbReference type="Google" id="ProtNLM"/>
    </source>
</evidence>
<dbReference type="Pfam" id="PF00078">
    <property type="entry name" value="RVT_1"/>
    <property type="match status" value="1"/>
</dbReference>
<dbReference type="SUPFAM" id="SSF56672">
    <property type="entry name" value="DNA/RNA polymerases"/>
    <property type="match status" value="1"/>
</dbReference>
<feature type="domain" description="Reverse transcriptase zinc-binding" evidence="4">
    <location>
        <begin position="808"/>
        <end position="879"/>
    </location>
</feature>
<dbReference type="InterPro" id="IPR026960">
    <property type="entry name" value="RVT-Znf"/>
</dbReference>
<feature type="domain" description="RNase H type-1" evidence="3">
    <location>
        <begin position="985"/>
        <end position="1107"/>
    </location>
</feature>
<dbReference type="InterPro" id="IPR000477">
    <property type="entry name" value="RT_dom"/>
</dbReference>
<dbReference type="SUPFAM" id="SSF53098">
    <property type="entry name" value="Ribonuclease H-like"/>
    <property type="match status" value="1"/>
</dbReference>
<evidence type="ECO:0000259" key="1">
    <source>
        <dbReference type="Pfam" id="PF00078"/>
    </source>
</evidence>
<dbReference type="Pfam" id="PF13966">
    <property type="entry name" value="zf-RVT"/>
    <property type="match status" value="1"/>
</dbReference>
<gene>
    <name evidence="5" type="ORF">SO802_025931</name>
</gene>
<keyword evidence="6" id="KW-1185">Reference proteome</keyword>
<dbReference type="InterPro" id="IPR044730">
    <property type="entry name" value="RNase_H-like_dom_plant"/>
</dbReference>
<evidence type="ECO:0000259" key="3">
    <source>
        <dbReference type="Pfam" id="PF13456"/>
    </source>
</evidence>
<sequence length="1179" mass="134837">MSLLSWNCQGFGNRQTVRALVKVINKQDPNIVFLMETKSGLDWMLKVRDWCKFKNGLIVPSGGSSSGLALFWKQEIRIDIQSYSHSHIDAWVDGGDGIGWWHLTGFYGEPDTSKRGESWQKLKHLHGTSSLPWLTIGDFNEITSMAEKEGGMEWFNLFPMAKLNHISSSTSDHSPLILQLFAKPRKKRMGRAFRFESMWLKDPRCEAIVEGAWDEGLYGGSGDDLNRCLESCRARLEMWNRAEFGNVGKTVFKLQKRLEWLELQPSTPDMIRSLRNTRIELNCWMDKEDDIWRQRSRISWMQSGDRNTRFFHEKASARYRKNLIKGLMDENGRWLEGDEHVEELILQYYERLFTSSDPIEFEELLDAIQHRVTPRMNQCVTTVSYSVKINGKPKGHIVPSRGIRQGDPLSPYLFLLCAEGLSALIKKEVEFGRLRGVAVCRGGPKLSHLFFADDSLIFCRASLEECDALQRVLRVYESASGQQFNRAKTALFFSRNTPADTQEIIKGRFGAQVIKHHEKYLGLPSLVGRNKKNTFNSIKDKLRKKLVGWKEKLLSKAGKEVLIKAVAQAIPTYTMSVFKLPNSLCEDLTSMIRNFWWGQKNNDRKIAWLSWEKLCAPKSCGGMGFKKLKEFNLSLLAKQGWRLQQGHDSLVYKVLMAKYFPTTEFSQAILGNNPSFTWLSILAAQPLVKYGLRWRLGNGEQIRIWGDKWLPKPSTFMVSSPRLFMPQDMKVGELIDKEEASWKVGAIDALFLPHEAEAIKAIPISSNLPEDKQIWAWSTNGVFSIKNAYWVASQMSLLESTGSSSDGSQERSFWTSIWQINVPHKIRHFAWRACRDTLPLKTILVKRNVLQVDTCDECNVEVEDSIHFFWKCTRAKEMWSSSKLVFPNVLDQLSSFKEMMWCLIMDDKYSSENIELIVTYAWALWGNRNEIRHGGMRKDGRRLLHWASQYLEEYRSAVDFLPVAQESVQHVMRWCPPPTPFLKVNVDGAIFKELRSVGIGIIARDWNGRPVATMCKHIHAPLGPLEAESKAVEIGLQFAKQLGVSDFIIEGDSLIVSSALNQSSSVLTSIDAVIMGIRLASLEFHDVYFSRVKRNANIPAHLLAKYANGIIHQCQVVILRTDIEFTRWYTTWNRLSTPMKDWLLVRGSSLKDARDTLASLKENGFVCGLEGKGKQDMVG</sequence>
<protein>
    <recommendedName>
        <fullName evidence="7">Reverse transcriptase domain-containing protein</fullName>
    </recommendedName>
</protein>
<comment type="caution">
    <text evidence="5">The sequence shown here is derived from an EMBL/GenBank/DDBJ whole genome shotgun (WGS) entry which is preliminary data.</text>
</comment>
<dbReference type="SUPFAM" id="SSF56219">
    <property type="entry name" value="DNase I-like"/>
    <property type="match status" value="1"/>
</dbReference>
<feature type="domain" description="Endonuclease/exonuclease/phosphatase" evidence="2">
    <location>
        <begin position="4"/>
        <end position="141"/>
    </location>
</feature>
<dbReference type="InterPro" id="IPR012337">
    <property type="entry name" value="RNaseH-like_sf"/>
</dbReference>
<dbReference type="Gene3D" id="3.30.420.10">
    <property type="entry name" value="Ribonuclease H-like superfamily/Ribonuclease H"/>
    <property type="match status" value="1"/>
</dbReference>
<evidence type="ECO:0000313" key="5">
    <source>
        <dbReference type="EMBL" id="KAK9990946.1"/>
    </source>
</evidence>
<feature type="domain" description="Reverse transcriptase" evidence="1">
    <location>
        <begin position="358"/>
        <end position="522"/>
    </location>
</feature>
<dbReference type="InterPro" id="IPR002156">
    <property type="entry name" value="RNaseH_domain"/>
</dbReference>
<evidence type="ECO:0000313" key="6">
    <source>
        <dbReference type="Proteomes" id="UP001459277"/>
    </source>
</evidence>
<dbReference type="Gene3D" id="3.60.10.10">
    <property type="entry name" value="Endonuclease/exonuclease/phosphatase"/>
    <property type="match status" value="1"/>
</dbReference>
<dbReference type="PANTHER" id="PTHR33116">
    <property type="entry name" value="REVERSE TRANSCRIPTASE ZINC-BINDING DOMAIN-CONTAINING PROTEIN-RELATED-RELATED"/>
    <property type="match status" value="1"/>
</dbReference>
<dbReference type="InterPro" id="IPR005135">
    <property type="entry name" value="Endo/exonuclease/phosphatase"/>
</dbReference>
<proteinExistence type="predicted"/>
<accession>A0AAW2BY58</accession>
<dbReference type="Proteomes" id="UP001459277">
    <property type="component" value="Unassembled WGS sequence"/>
</dbReference>
<evidence type="ECO:0000259" key="4">
    <source>
        <dbReference type="Pfam" id="PF13966"/>
    </source>
</evidence>